<dbReference type="AlphaFoldDB" id="A0A7R8UD06"/>
<dbReference type="InterPro" id="IPR050271">
    <property type="entry name" value="UDP-glycosyltransferase"/>
</dbReference>
<protein>
    <recommendedName>
        <fullName evidence="6">UDP-glucuronosyltransferase</fullName>
    </recommendedName>
</protein>
<gene>
    <name evidence="4" type="ORF">HERILL_LOCUS1784</name>
</gene>
<dbReference type="InParanoid" id="A0A7R8UD06"/>
<dbReference type="Proteomes" id="UP000594454">
    <property type="component" value="Chromosome 1"/>
</dbReference>
<dbReference type="EMBL" id="LR899009">
    <property type="protein sequence ID" value="CAD7078523.1"/>
    <property type="molecule type" value="Genomic_DNA"/>
</dbReference>
<dbReference type="PANTHER" id="PTHR48043">
    <property type="entry name" value="EG:EG0003.4 PROTEIN-RELATED"/>
    <property type="match status" value="1"/>
</dbReference>
<evidence type="ECO:0000256" key="2">
    <source>
        <dbReference type="ARBA" id="ARBA00022676"/>
    </source>
</evidence>
<dbReference type="PANTHER" id="PTHR48043:SF159">
    <property type="entry name" value="EG:EG0003.4 PROTEIN-RELATED"/>
    <property type="match status" value="1"/>
</dbReference>
<dbReference type="Pfam" id="PF00201">
    <property type="entry name" value="UDPGT"/>
    <property type="match status" value="1"/>
</dbReference>
<organism evidence="4 5">
    <name type="scientific">Hermetia illucens</name>
    <name type="common">Black soldier fly</name>
    <dbReference type="NCBI Taxonomy" id="343691"/>
    <lineage>
        <taxon>Eukaryota</taxon>
        <taxon>Metazoa</taxon>
        <taxon>Ecdysozoa</taxon>
        <taxon>Arthropoda</taxon>
        <taxon>Hexapoda</taxon>
        <taxon>Insecta</taxon>
        <taxon>Pterygota</taxon>
        <taxon>Neoptera</taxon>
        <taxon>Endopterygota</taxon>
        <taxon>Diptera</taxon>
        <taxon>Brachycera</taxon>
        <taxon>Stratiomyomorpha</taxon>
        <taxon>Stratiomyidae</taxon>
        <taxon>Hermetiinae</taxon>
        <taxon>Hermetia</taxon>
    </lineage>
</organism>
<dbReference type="Gene3D" id="3.40.50.2000">
    <property type="entry name" value="Glycogen Phosphorylase B"/>
    <property type="match status" value="1"/>
</dbReference>
<comment type="similarity">
    <text evidence="1">Belongs to the UDP-glycosyltransferase family.</text>
</comment>
<evidence type="ECO:0000256" key="1">
    <source>
        <dbReference type="ARBA" id="ARBA00009995"/>
    </source>
</evidence>
<dbReference type="SUPFAM" id="SSF53756">
    <property type="entry name" value="UDP-Glycosyltransferase/glycogen phosphorylase"/>
    <property type="match status" value="1"/>
</dbReference>
<dbReference type="CDD" id="cd03784">
    <property type="entry name" value="GT1_Gtf-like"/>
    <property type="match status" value="1"/>
</dbReference>
<evidence type="ECO:0000313" key="5">
    <source>
        <dbReference type="Proteomes" id="UP000594454"/>
    </source>
</evidence>
<evidence type="ECO:0000313" key="4">
    <source>
        <dbReference type="EMBL" id="CAD7078523.1"/>
    </source>
</evidence>
<reference evidence="4 5" key="1">
    <citation type="submission" date="2020-11" db="EMBL/GenBank/DDBJ databases">
        <authorList>
            <person name="Wallbank WR R."/>
            <person name="Pardo Diaz C."/>
            <person name="Kozak K."/>
            <person name="Martin S."/>
            <person name="Jiggins C."/>
            <person name="Moest M."/>
            <person name="Warren A I."/>
            <person name="Generalovic N T."/>
            <person name="Byers J.R.P. K."/>
            <person name="Montejo-Kovacevich G."/>
            <person name="Yen C E."/>
        </authorList>
    </citation>
    <scope>NUCLEOTIDE SEQUENCE [LARGE SCALE GENOMIC DNA]</scope>
</reference>
<name>A0A7R8UD06_HERIL</name>
<evidence type="ECO:0008006" key="6">
    <source>
        <dbReference type="Google" id="ProtNLM"/>
    </source>
</evidence>
<dbReference type="GO" id="GO:0008194">
    <property type="term" value="F:UDP-glycosyltransferase activity"/>
    <property type="evidence" value="ECO:0007669"/>
    <property type="project" value="InterPro"/>
</dbReference>
<proteinExistence type="inferred from homology"/>
<keyword evidence="5" id="KW-1185">Reference proteome</keyword>
<dbReference type="OrthoDB" id="5835829at2759"/>
<accession>A0A7R8UD06</accession>
<evidence type="ECO:0000256" key="3">
    <source>
        <dbReference type="ARBA" id="ARBA00022679"/>
    </source>
</evidence>
<dbReference type="FunFam" id="3.40.50.2000:FF:000021">
    <property type="entry name" value="UDP-glucuronosyltransferase"/>
    <property type="match status" value="1"/>
</dbReference>
<keyword evidence="2" id="KW-0328">Glycosyltransferase</keyword>
<sequence length="421" mass="48497">MVTVLSPYEVSLKITHYKLDGLEKLKRNFRSHQNLQVDEYTALLQLYEEGLATTKAVINHDSFKKLISAPLHIDVIILDYDYNDALLAIAHRFKCPIFILAIDTPSLTLKRIINPGYPVTNLIFQQPIADIGVSNALWDVMANMYEKFIVNFYYANHQETLYQKIISGLATPSKEEPSNRIAKMFTSTLSPPFLTTNKLVNLISLHIPEKRISEYFVADPLDRFIHSTDEGCIYVSLGADTDPATLPKNRIYTMFQVFHSRPEKIIWAWNGNTTNFAGSNKFFVSSWMPQDDIFGHRNIRAFVTNGGSLSMQEAIYHGIPTIGIPLTYQQRDNVDLMVAKGLGVKVEMSNLTIESFMWALNEVIDNNSFKYKERLAFEADLMENQLKSPMETVKYWIKYFHQYRYEDVISNTRFHCCDKLH</sequence>
<dbReference type="InterPro" id="IPR002213">
    <property type="entry name" value="UDP_glucos_trans"/>
</dbReference>
<keyword evidence="3" id="KW-0808">Transferase</keyword>